<dbReference type="InterPro" id="IPR006143">
    <property type="entry name" value="RND_pump_MFP"/>
</dbReference>
<dbReference type="Gene3D" id="2.40.50.100">
    <property type="match status" value="1"/>
</dbReference>
<dbReference type="AlphaFoldDB" id="A0A0F9YDV5"/>
<evidence type="ECO:0000256" key="4">
    <source>
        <dbReference type="SAM" id="Phobius"/>
    </source>
</evidence>
<dbReference type="GO" id="GO:0022857">
    <property type="term" value="F:transmembrane transporter activity"/>
    <property type="evidence" value="ECO:0007669"/>
    <property type="project" value="InterPro"/>
</dbReference>
<dbReference type="EMBL" id="LBOG01000007">
    <property type="protein sequence ID" value="KKP29854.1"/>
    <property type="molecule type" value="Genomic_DNA"/>
</dbReference>
<dbReference type="Gene3D" id="2.40.30.170">
    <property type="match status" value="1"/>
</dbReference>
<keyword evidence="3" id="KW-0175">Coiled coil</keyword>
<name>A0A0F9YDV5_9BACT</name>
<dbReference type="GO" id="GO:0016020">
    <property type="term" value="C:membrane"/>
    <property type="evidence" value="ECO:0007669"/>
    <property type="project" value="InterPro"/>
</dbReference>
<keyword evidence="4" id="KW-0472">Membrane</keyword>
<evidence type="ECO:0000256" key="2">
    <source>
        <dbReference type="ARBA" id="ARBA00009477"/>
    </source>
</evidence>
<comment type="caution">
    <text evidence="5">The sequence shown here is derived from an EMBL/GenBank/DDBJ whole genome shotgun (WGS) entry which is preliminary data.</text>
</comment>
<organism evidence="5 6">
    <name type="scientific">Candidatus Nomurabacteria bacterium GW2011_GWF1_31_48</name>
    <dbReference type="NCBI Taxonomy" id="1618767"/>
    <lineage>
        <taxon>Bacteria</taxon>
        <taxon>Candidatus Nomuraibacteriota</taxon>
    </lineage>
</organism>
<comment type="similarity">
    <text evidence="2">Belongs to the membrane fusion protein (MFP) (TC 8.A.1) family.</text>
</comment>
<feature type="transmembrane region" description="Helical" evidence="4">
    <location>
        <begin position="20"/>
        <end position="39"/>
    </location>
</feature>
<evidence type="ECO:0000256" key="1">
    <source>
        <dbReference type="ARBA" id="ARBA00004196"/>
    </source>
</evidence>
<accession>A0A0F9YDV5</accession>
<dbReference type="GO" id="GO:0030313">
    <property type="term" value="C:cell envelope"/>
    <property type="evidence" value="ECO:0007669"/>
    <property type="project" value="UniProtKB-SubCell"/>
</dbReference>
<dbReference type="Gene3D" id="2.40.420.20">
    <property type="match status" value="1"/>
</dbReference>
<gene>
    <name evidence="5" type="ORF">UR19_C0007G0028</name>
</gene>
<proteinExistence type="inferred from homology"/>
<dbReference type="PANTHER" id="PTHR32347:SF23">
    <property type="entry name" value="BLL5650 PROTEIN"/>
    <property type="match status" value="1"/>
</dbReference>
<sequence>MIKEKIINLYNSILNIKKKYLYLFGIIVVIISSVFLLQFNNSTYNLVEVKKGSLVEEVSATGNVEFPTKIDLRFKNSGRLVLVNVKDGQNVSKGQLLAKQDTSYLDAQVLEMKAGIELQKAKLDQLIGGYSNEEITLSEIALENVKKDYINIKTQQETLVSNAYKNLLNSTPEALPSGGQSDYTAPTISGNIKFPSTSSTNVTEWTIDIPNKKASNYITNNNAYEAALKTQASALSSAQSLIDQKTAELALKKAPARNYDISVYEAQVDQAESLLQKIEAQRNELMIFAPSSGFVTKINGDVGETVSPDMTIVSFIPEGSLQLKLNIIEDKIVDIKIGQEAKITFDAIPNEKFIAKVVSIDLVETISGGSVYYQTTIICEKPDERIKSGMTANVLITTDISEDVLYIPTVAIQNKDGKKIVQVLENKKIVIKEVDPGIKNSIGMTEIKSGLSEGEQIVLSNISVPKK</sequence>
<evidence type="ECO:0000256" key="3">
    <source>
        <dbReference type="ARBA" id="ARBA00023054"/>
    </source>
</evidence>
<evidence type="ECO:0000313" key="5">
    <source>
        <dbReference type="EMBL" id="KKP29854.1"/>
    </source>
</evidence>
<comment type="subcellular location">
    <subcellularLocation>
        <location evidence="1">Cell envelope</location>
    </subcellularLocation>
</comment>
<protein>
    <submittedName>
        <fullName evidence="5">Efflux transporter, RND family, MFP subunit</fullName>
    </submittedName>
</protein>
<dbReference type="PANTHER" id="PTHR32347">
    <property type="entry name" value="EFFLUX SYSTEM COMPONENT YKNX-RELATED"/>
    <property type="match status" value="1"/>
</dbReference>
<dbReference type="InterPro" id="IPR050465">
    <property type="entry name" value="UPF0194_transport"/>
</dbReference>
<dbReference type="NCBIfam" id="TIGR01730">
    <property type="entry name" value="RND_mfp"/>
    <property type="match status" value="1"/>
</dbReference>
<keyword evidence="4" id="KW-1133">Transmembrane helix</keyword>
<dbReference type="SUPFAM" id="SSF111369">
    <property type="entry name" value="HlyD-like secretion proteins"/>
    <property type="match status" value="2"/>
</dbReference>
<dbReference type="Proteomes" id="UP000034934">
    <property type="component" value="Unassembled WGS sequence"/>
</dbReference>
<reference evidence="5 6" key="1">
    <citation type="journal article" date="2015" name="Nature">
        <title>rRNA introns, odd ribosomes, and small enigmatic genomes across a large radiation of phyla.</title>
        <authorList>
            <person name="Brown C.T."/>
            <person name="Hug L.A."/>
            <person name="Thomas B.C."/>
            <person name="Sharon I."/>
            <person name="Castelle C.J."/>
            <person name="Singh A."/>
            <person name="Wilkins M.J."/>
            <person name="Williams K.H."/>
            <person name="Banfield J.F."/>
        </authorList>
    </citation>
    <scope>NUCLEOTIDE SEQUENCE [LARGE SCALE GENOMIC DNA]</scope>
</reference>
<keyword evidence="4" id="KW-0812">Transmembrane</keyword>
<evidence type="ECO:0000313" key="6">
    <source>
        <dbReference type="Proteomes" id="UP000034934"/>
    </source>
</evidence>